<dbReference type="NCBIfam" id="TIGR01630">
    <property type="entry name" value="psiM2_ORF9"/>
    <property type="match status" value="1"/>
</dbReference>
<dbReference type="EMBL" id="JABKAU010000056">
    <property type="protein sequence ID" value="NVO33262.1"/>
    <property type="molecule type" value="Genomic_DNA"/>
</dbReference>
<keyword evidence="4" id="KW-1185">Reference proteome</keyword>
<keyword evidence="1" id="KW-1188">Viral release from host cell</keyword>
<evidence type="ECO:0000256" key="1">
    <source>
        <dbReference type="ARBA" id="ARBA00022612"/>
    </source>
</evidence>
<dbReference type="InterPro" id="IPR035421">
    <property type="entry name" value="Terminase_6C"/>
</dbReference>
<comment type="caution">
    <text evidence="3">The sequence shown here is derived from an EMBL/GenBank/DDBJ whole genome shotgun (WGS) entry which is preliminary data.</text>
</comment>
<protein>
    <submittedName>
        <fullName evidence="3">Phage terminase large subunit</fullName>
    </submittedName>
</protein>
<evidence type="ECO:0000259" key="2">
    <source>
        <dbReference type="Pfam" id="PF17289"/>
    </source>
</evidence>
<evidence type="ECO:0000313" key="3">
    <source>
        <dbReference type="EMBL" id="NVO33262.1"/>
    </source>
</evidence>
<proteinExistence type="predicted"/>
<dbReference type="RefSeq" id="WP_176910071.1">
    <property type="nucleotide sequence ID" value="NZ_JABKAU010000056.1"/>
</dbReference>
<dbReference type="InterPro" id="IPR006517">
    <property type="entry name" value="Phage_terminase_lsu-like_C"/>
</dbReference>
<evidence type="ECO:0000313" key="4">
    <source>
        <dbReference type="Proteomes" id="UP000565521"/>
    </source>
</evidence>
<accession>A0A7Y7PSW4</accession>
<feature type="domain" description="Terminase large subunit gp17-like C-terminal" evidence="2">
    <location>
        <begin position="384"/>
        <end position="469"/>
    </location>
</feature>
<dbReference type="Proteomes" id="UP000565521">
    <property type="component" value="Unassembled WGS sequence"/>
</dbReference>
<reference evidence="3 4" key="1">
    <citation type="submission" date="2020-05" db="EMBL/GenBank/DDBJ databases">
        <title>Hymenobacter terrestris sp. nov. and Hymenobacter lapidiphilus sp. nov., isolated from regoliths in Antarctica.</title>
        <authorList>
            <person name="Sedlacek I."/>
            <person name="Pantucek R."/>
            <person name="Zeman M."/>
            <person name="Holochova P."/>
            <person name="Kralova S."/>
            <person name="Stankova E."/>
            <person name="Sedo O."/>
            <person name="Micenkova L."/>
            <person name="Svec P."/>
            <person name="Gupta V."/>
            <person name="Sood U."/>
            <person name="Korpole U.S."/>
            <person name="Lal R."/>
        </authorList>
    </citation>
    <scope>NUCLEOTIDE SEQUENCE [LARGE SCALE GENOMIC DNA]</scope>
    <source>
        <strain evidence="3 4">P5342</strain>
    </source>
</reference>
<dbReference type="AlphaFoldDB" id="A0A7Y7PSW4"/>
<dbReference type="Gene3D" id="3.40.50.300">
    <property type="entry name" value="P-loop containing nucleotide triphosphate hydrolases"/>
    <property type="match status" value="1"/>
</dbReference>
<gene>
    <name evidence="3" type="primary">terL</name>
    <name evidence="3" type="ORF">HW554_18805</name>
</gene>
<organism evidence="3 4">
    <name type="scientific">Hymenobacter lapidiphilus</name>
    <dbReference type="NCBI Taxonomy" id="2608003"/>
    <lineage>
        <taxon>Bacteria</taxon>
        <taxon>Pseudomonadati</taxon>
        <taxon>Bacteroidota</taxon>
        <taxon>Cytophagia</taxon>
        <taxon>Cytophagales</taxon>
        <taxon>Hymenobacteraceae</taxon>
        <taxon>Hymenobacter</taxon>
    </lineage>
</organism>
<dbReference type="Pfam" id="PF17289">
    <property type="entry name" value="Terminase_6C"/>
    <property type="match status" value="1"/>
</dbReference>
<dbReference type="InterPro" id="IPR027417">
    <property type="entry name" value="P-loop_NTPase"/>
</dbReference>
<name>A0A7Y7PSW4_9BACT</name>
<sequence>MLPTHDEVVAQRCRNRFYRFFLEFWQTIEAVELVPNWHIEYICDELQAVYEAWASGNGQPDVLLNVPPGTSKSTTVTQLFPAWLWLMNPATRIISSSYASSLSVSHAVKTRDCLRSDKFELLFPGLIDAKADEDGKTAYRNTRGGQRYATSTGGAVTGVHADFIILDDPLKPDEASSDAGLSAAASHLKTLSTRKTDKARSVTILVMQRLNEKDPAGIWLDSGRPLRHICLPGELPTDPAKAEALVSPPHLTSRYTGGLLDPRRLNHPALNQMKKDLGSYGYAGQVMQQPSPEEGGLLKKAWFRTMPHHQFLALPGAAEAVWQFDADPAYTAKQTNDPTGFLASCYLSHTLYVLEASEHWLEFPELTAKLPVLCHANGYGPRSALYVEPKASGKSVVQQLRASTSLNVIEAPAPEGDKQSRVNTASPFIEAGRVVLIDAGWNEAFVQQCAAFPTAAHDDMLDCLTQAIFRHTLGPPTLKRARLRGVYSG</sequence>